<dbReference type="GO" id="GO:0005634">
    <property type="term" value="C:nucleus"/>
    <property type="evidence" value="ECO:0007669"/>
    <property type="project" value="TreeGrafter"/>
</dbReference>
<accession>A0A4Y7LNH0</accession>
<sequence>MHPRNPYRIAPDFKELALKFPEFRKHAKQELSGKIKIDFKDAAAVRALSTVLLKRDFNLEVELPPDRLVPTLPLRLNYLLWVEDLLQLVKPATEQLVQGIDIGTGACCIYPILAARMKGWHFTATETDEVNFKCSVETLERNCLQAHVTVIKVSAESMLHGNIDTTRQYDFTMCNPPFFDSDSFGPKSRSEKRPLPMCPKSGGSTSATEIAVKGGEVKFIENLIKECHELKACVRLFTTMVGHKSSLIPIKALLKEAGACSWNETEFCQGRTTRWGLAWTFCDNIVLANTSQSRRENNVKGPPPLNYSISRERWSSKGEFNVAYVLLKSVELLNNLKMEIRKVKEKKDRKAIMFVAKENTWSNQRRRQREEKRIANQGFEQPELKKAKSDADTPEQLNNHKFCLKGLLLVEETDADLISLQMQWIEGEYFVICQRFRFSYVSRDWEAIRILFNAGSDAYADIEHFDSTRLPENMKVFIITAVITVVSGQPPYHKPTDYVPYQLLNVYNRPQYPAPSYKPEYPAPSYKPEYPVPAYTANYEAPTYKPWYPEQTDKPYREVPVYKPVSSAPKTPTYAPTYSVKY</sequence>
<protein>
    <submittedName>
        <fullName evidence="6">EOG090X04JL</fullName>
    </submittedName>
</protein>
<keyword evidence="1" id="KW-0489">Methyltransferase</keyword>
<name>A0A4Y7LNH0_9CRUS</name>
<dbReference type="Pfam" id="PF05971">
    <property type="entry name" value="Methyltransf_10"/>
    <property type="match status" value="1"/>
</dbReference>
<gene>
    <name evidence="6" type="primary">EOG090X04JL</name>
</gene>
<keyword evidence="2" id="KW-0808">Transferase</keyword>
<evidence type="ECO:0000313" key="6">
    <source>
        <dbReference type="EMBL" id="SVE70988.1"/>
    </source>
</evidence>
<evidence type="ECO:0000256" key="2">
    <source>
        <dbReference type="ARBA" id="ARBA00022679"/>
    </source>
</evidence>
<dbReference type="Gene3D" id="3.40.50.150">
    <property type="entry name" value="Vaccinia Virus protein VP39"/>
    <property type="match status" value="1"/>
</dbReference>
<dbReference type="GO" id="GO:0008168">
    <property type="term" value="F:methyltransferase activity"/>
    <property type="evidence" value="ECO:0007669"/>
    <property type="project" value="UniProtKB-KW"/>
</dbReference>
<dbReference type="PANTHER" id="PTHR13393:SF0">
    <property type="entry name" value="RNA N6-ADENOSINE-METHYLTRANSFERASE METTL16"/>
    <property type="match status" value="1"/>
</dbReference>
<feature type="region of interest" description="Disordered" evidence="4">
    <location>
        <begin position="364"/>
        <end position="393"/>
    </location>
</feature>
<evidence type="ECO:0000256" key="1">
    <source>
        <dbReference type="ARBA" id="ARBA00022603"/>
    </source>
</evidence>
<dbReference type="SUPFAM" id="SSF53335">
    <property type="entry name" value="S-adenosyl-L-methionine-dependent methyltransferases"/>
    <property type="match status" value="1"/>
</dbReference>
<dbReference type="InterPro" id="IPR010286">
    <property type="entry name" value="METTL16/RlmF"/>
</dbReference>
<reference evidence="6" key="1">
    <citation type="submission" date="2018-08" db="EMBL/GenBank/DDBJ databases">
        <authorList>
            <person name="Cornetti L."/>
        </authorList>
    </citation>
    <scope>NUCLEOTIDE SEQUENCE</scope>
    <source>
        <strain evidence="5">CA-CBC-31</strain>
        <strain evidence="6">CA-CBC-34</strain>
        <strain evidence="7">CA-CBC-38</strain>
    </source>
</reference>
<dbReference type="PANTHER" id="PTHR13393">
    <property type="entry name" value="SAM-DEPENDENT METHYLTRANSFERASE"/>
    <property type="match status" value="1"/>
</dbReference>
<proteinExistence type="evidence at transcript level"/>
<dbReference type="EMBL" id="LR000745">
    <property type="protein sequence ID" value="SVE70364.1"/>
    <property type="molecule type" value="mRNA"/>
</dbReference>
<evidence type="ECO:0000313" key="7">
    <source>
        <dbReference type="EMBL" id="SVE72251.1"/>
    </source>
</evidence>
<dbReference type="InterPro" id="IPR029063">
    <property type="entry name" value="SAM-dependent_MTases_sf"/>
</dbReference>
<dbReference type="EMBL" id="LR002632">
    <property type="protein sequence ID" value="SVE72251.1"/>
    <property type="molecule type" value="mRNA"/>
</dbReference>
<evidence type="ECO:0000256" key="3">
    <source>
        <dbReference type="SAM" id="Coils"/>
    </source>
</evidence>
<feature type="compositionally biased region" description="Basic and acidic residues" evidence="4">
    <location>
        <begin position="382"/>
        <end position="391"/>
    </location>
</feature>
<evidence type="ECO:0000313" key="5">
    <source>
        <dbReference type="EMBL" id="SVE70364.1"/>
    </source>
</evidence>
<keyword evidence="3" id="KW-0175">Coiled coil</keyword>
<dbReference type="GO" id="GO:0070475">
    <property type="term" value="P:rRNA base methylation"/>
    <property type="evidence" value="ECO:0007669"/>
    <property type="project" value="TreeGrafter"/>
</dbReference>
<organism evidence="6">
    <name type="scientific">Daphnia similis</name>
    <dbReference type="NCBI Taxonomy" id="35528"/>
    <lineage>
        <taxon>Eukaryota</taxon>
        <taxon>Metazoa</taxon>
        <taxon>Ecdysozoa</taxon>
        <taxon>Arthropoda</taxon>
        <taxon>Crustacea</taxon>
        <taxon>Branchiopoda</taxon>
        <taxon>Diplostraca</taxon>
        <taxon>Cladocera</taxon>
        <taxon>Anomopoda</taxon>
        <taxon>Daphniidae</taxon>
        <taxon>Daphnia</taxon>
        <taxon>Daphnia similis group</taxon>
    </lineage>
</organism>
<dbReference type="AlphaFoldDB" id="A0A4Y7LNH0"/>
<dbReference type="CDD" id="cd02440">
    <property type="entry name" value="AdoMet_MTases"/>
    <property type="match status" value="1"/>
</dbReference>
<evidence type="ECO:0000256" key="4">
    <source>
        <dbReference type="SAM" id="MobiDB-lite"/>
    </source>
</evidence>
<dbReference type="EMBL" id="LR001369">
    <property type="protein sequence ID" value="SVE70988.1"/>
    <property type="molecule type" value="mRNA"/>
</dbReference>
<feature type="coiled-coil region" evidence="3">
    <location>
        <begin position="326"/>
        <end position="353"/>
    </location>
</feature>